<keyword evidence="1" id="KW-1133">Transmembrane helix</keyword>
<keyword evidence="1" id="KW-0812">Transmembrane</keyword>
<dbReference type="Proteomes" id="UP000002019">
    <property type="component" value="Chromosome"/>
</dbReference>
<feature type="transmembrane region" description="Helical" evidence="1">
    <location>
        <begin position="143"/>
        <end position="165"/>
    </location>
</feature>
<evidence type="ECO:0000313" key="2">
    <source>
        <dbReference type="EMBL" id="CAO80084.1"/>
    </source>
</evidence>
<evidence type="ECO:0000313" key="3">
    <source>
        <dbReference type="Proteomes" id="UP000002019"/>
    </source>
</evidence>
<dbReference type="STRING" id="459349.CLOAM0174"/>
<feature type="transmembrane region" description="Helical" evidence="1">
    <location>
        <begin position="242"/>
        <end position="264"/>
    </location>
</feature>
<keyword evidence="1" id="KW-0472">Membrane</keyword>
<keyword evidence="3" id="KW-1185">Reference proteome</keyword>
<dbReference type="PANTHER" id="PTHR42867">
    <property type="entry name" value="MEMBRANE PROTEIN-RELATED"/>
    <property type="match status" value="1"/>
</dbReference>
<dbReference type="KEGG" id="caci:CLOAM0174"/>
<dbReference type="AlphaFoldDB" id="B0VF32"/>
<gene>
    <name evidence="2" type="ordered locus">CLOAM0174</name>
</gene>
<feature type="transmembrane region" description="Helical" evidence="1">
    <location>
        <begin position="212"/>
        <end position="236"/>
    </location>
</feature>
<reference evidence="2 3" key="1">
    <citation type="journal article" date="2008" name="J. Bacteriol.">
        <title>'Candidatus Cloacamonas acidaminovorans': genome sequence reconstruction provides a first glimpse of a new bacterial division.</title>
        <authorList>
            <person name="Pelletier E."/>
            <person name="Kreimeyer A."/>
            <person name="Bocs S."/>
            <person name="Rouy Z."/>
            <person name="Gyapay G."/>
            <person name="Chouari R."/>
            <person name="Riviere D."/>
            <person name="Ganesan A."/>
            <person name="Daegelen P."/>
            <person name="Sghir A."/>
            <person name="Cohen G.N."/>
            <person name="Medigue C."/>
            <person name="Weissenbach J."/>
            <person name="Le Paslier D."/>
        </authorList>
    </citation>
    <scope>NUCLEOTIDE SEQUENCE [LARGE SCALE GENOMIC DNA]</scope>
    <source>
        <strain evidence="3">Evry</strain>
    </source>
</reference>
<accession>B0VF32</accession>
<dbReference type="PANTHER" id="PTHR42867:SF1">
    <property type="entry name" value="MEMBRANE PROTEIN-RELATED"/>
    <property type="match status" value="1"/>
</dbReference>
<proteinExistence type="predicted"/>
<dbReference type="RefSeq" id="WP_015423945.1">
    <property type="nucleotide sequence ID" value="NC_020449.1"/>
</dbReference>
<organism evidence="2 3">
    <name type="scientific">Cloacimonas acidaminovorans (strain Evry)</name>
    <dbReference type="NCBI Taxonomy" id="459349"/>
    <lineage>
        <taxon>Bacteria</taxon>
        <taxon>Pseudomonadati</taxon>
        <taxon>Candidatus Cloacimonadota</taxon>
        <taxon>Candidatus Cloacimonadia</taxon>
        <taxon>Candidatus Cloacimonadales</taxon>
        <taxon>Candidatus Cloacimonadaceae</taxon>
        <taxon>Candidatus Cloacimonas</taxon>
    </lineage>
</organism>
<evidence type="ECO:0000256" key="1">
    <source>
        <dbReference type="SAM" id="Phobius"/>
    </source>
</evidence>
<feature type="transmembrane region" description="Helical" evidence="1">
    <location>
        <begin position="111"/>
        <end position="128"/>
    </location>
</feature>
<protein>
    <recommendedName>
        <fullName evidence="4">DUF1385 domain-containing protein</fullName>
    </recommendedName>
</protein>
<sequence>MQEKKEINVGGQAVIEGVMMRGPDKLATAIRRKDGSIELLKTPFISITQKKKFLGLPIIRGFVSLIEMMIIGIKTLTFSANRFELDLLAEEESEGKKTKERSKTAENTANIVSYIIAFGLAFLLFGWLPYKLADWMHLSRKDILFNLFAGAIRIVFFVLYVYLISLMKDIKRLFRYHGAEHKNVNAYEHNCPLIIEKIQDWSTIHPRCGTSFIFFVLLISILIFSLVDTLVSAYILHTPVPVYLRLAYHILLLPLVSGVSYEVLKYSGKNLNHPIVKLLTVPGMALQHITTQPPDNDMIEIGLVAMKAALDMDLSEHKVKIIEE</sequence>
<dbReference type="HOGENOM" id="CLU_038140_1_0_0"/>
<dbReference type="Pfam" id="PF07136">
    <property type="entry name" value="DUF1385"/>
    <property type="match status" value="1"/>
</dbReference>
<dbReference type="eggNOG" id="COG3872">
    <property type="taxonomic scope" value="Bacteria"/>
</dbReference>
<dbReference type="InterPro" id="IPR010787">
    <property type="entry name" value="DUF1385"/>
</dbReference>
<evidence type="ECO:0008006" key="4">
    <source>
        <dbReference type="Google" id="ProtNLM"/>
    </source>
</evidence>
<name>B0VF32_CLOAI</name>
<dbReference type="OrthoDB" id="9784805at2"/>
<dbReference type="EMBL" id="CU466930">
    <property type="protein sequence ID" value="CAO80084.1"/>
    <property type="molecule type" value="Genomic_DNA"/>
</dbReference>